<dbReference type="Pfam" id="PF05699">
    <property type="entry name" value="Dimer_Tnp_hAT"/>
    <property type="match status" value="1"/>
</dbReference>
<accession>A0AB40AWW2</accession>
<dbReference type="PANTHER" id="PTHR23272:SF166">
    <property type="entry name" value="ZINC FINGER BED DOMAIN-CONTAINING PROTEIN RICESLEEPER 2-LIKE ISOFORM X1"/>
    <property type="match status" value="1"/>
</dbReference>
<feature type="region of interest" description="Disordered" evidence="1">
    <location>
        <begin position="93"/>
        <end position="119"/>
    </location>
</feature>
<protein>
    <submittedName>
        <fullName evidence="5">Zinc finger BED domain-containing protein DAYSLEEPER-like</fullName>
    </submittedName>
</protein>
<feature type="domain" description="HAT C-terminal dimerisation" evidence="2">
    <location>
        <begin position="145"/>
        <end position="228"/>
    </location>
</feature>
<feature type="domain" description="hAT-like transposase RNase-H fold" evidence="3">
    <location>
        <begin position="2"/>
        <end position="90"/>
    </location>
</feature>
<gene>
    <name evidence="5" type="primary">LOC120255287</name>
</gene>
<feature type="compositionally biased region" description="Low complexity" evidence="1">
    <location>
        <begin position="96"/>
        <end position="112"/>
    </location>
</feature>
<reference evidence="5" key="1">
    <citation type="submission" date="2025-08" db="UniProtKB">
        <authorList>
            <consortium name="RefSeq"/>
        </authorList>
    </citation>
    <scope>IDENTIFICATION</scope>
</reference>
<evidence type="ECO:0000259" key="2">
    <source>
        <dbReference type="Pfam" id="PF05699"/>
    </source>
</evidence>
<dbReference type="AlphaFoldDB" id="A0AB40AWW2"/>
<organism evidence="4 5">
    <name type="scientific">Dioscorea cayennensis subsp. rotundata</name>
    <name type="common">White Guinea yam</name>
    <name type="synonym">Dioscorea rotundata</name>
    <dbReference type="NCBI Taxonomy" id="55577"/>
    <lineage>
        <taxon>Eukaryota</taxon>
        <taxon>Viridiplantae</taxon>
        <taxon>Streptophyta</taxon>
        <taxon>Embryophyta</taxon>
        <taxon>Tracheophyta</taxon>
        <taxon>Spermatophyta</taxon>
        <taxon>Magnoliopsida</taxon>
        <taxon>Liliopsida</taxon>
        <taxon>Dioscoreales</taxon>
        <taxon>Dioscoreaceae</taxon>
        <taxon>Dioscorea</taxon>
    </lineage>
</organism>
<evidence type="ECO:0000313" key="4">
    <source>
        <dbReference type="Proteomes" id="UP001515500"/>
    </source>
</evidence>
<dbReference type="Proteomes" id="UP001515500">
    <property type="component" value="Unplaced"/>
</dbReference>
<dbReference type="GO" id="GO:0046983">
    <property type="term" value="F:protein dimerization activity"/>
    <property type="evidence" value="ECO:0007669"/>
    <property type="project" value="InterPro"/>
</dbReference>
<dbReference type="Pfam" id="PF14372">
    <property type="entry name" value="hAT-like_RNase-H"/>
    <property type="match status" value="1"/>
</dbReference>
<dbReference type="InterPro" id="IPR025525">
    <property type="entry name" value="hAT-like_transposase_RNase-H"/>
</dbReference>
<evidence type="ECO:0000313" key="5">
    <source>
        <dbReference type="RefSeq" id="XP_039119073.1"/>
    </source>
</evidence>
<dbReference type="RefSeq" id="XP_039119073.1">
    <property type="nucleotide sequence ID" value="XM_039263139.1"/>
</dbReference>
<evidence type="ECO:0000256" key="1">
    <source>
        <dbReference type="SAM" id="MobiDB-lite"/>
    </source>
</evidence>
<keyword evidence="4" id="KW-1185">Reference proteome</keyword>
<proteinExistence type="predicted"/>
<dbReference type="PANTHER" id="PTHR23272">
    <property type="entry name" value="BED FINGER-RELATED"/>
    <property type="match status" value="1"/>
</dbReference>
<name>A0AB40AWW2_DIOCR</name>
<dbReference type="GO" id="GO:0003677">
    <property type="term" value="F:DNA binding"/>
    <property type="evidence" value="ECO:0007669"/>
    <property type="project" value="InterPro"/>
</dbReference>
<dbReference type="SUPFAM" id="SSF53098">
    <property type="entry name" value="Ribonuclease H-like"/>
    <property type="match status" value="1"/>
</dbReference>
<dbReference type="InterPro" id="IPR012337">
    <property type="entry name" value="RNaseH-like_sf"/>
</dbReference>
<dbReference type="InterPro" id="IPR008906">
    <property type="entry name" value="HATC_C_dom"/>
</dbReference>
<sequence length="275" mass="31217">MQVWKIEALLKENLITEDVVISDMCRRMKEKFDKYWRQYSMVLAFGAILDPRIKLSMLEYFYGKVESDSTKCQEKVSLVRTKLYTLFEQYSNANKSSPSQPHSSSIITPTSTQGGGGIKSKGKRIFDEIKAFESQSITSAGKSQLDLYLEEPKLEFAHYEDLDVLEYWKNHKHRFPILALMAGDVLAIPITTVASESAFSIGARVLNKYRSCTLPEKVQALICTRNWLHGYNIDNEDEANTKSTTSSEGSNIVEVIDEDRMEGGNGEEENLNELI</sequence>
<evidence type="ECO:0000259" key="3">
    <source>
        <dbReference type="Pfam" id="PF14372"/>
    </source>
</evidence>
<dbReference type="GeneID" id="120255287"/>